<comment type="caution">
    <text evidence="1">The sequence shown here is derived from an EMBL/GenBank/DDBJ whole genome shotgun (WGS) entry which is preliminary data.</text>
</comment>
<accession>A0A5M9JDC4</accession>
<name>A0A5M9JDC4_MONFR</name>
<evidence type="ECO:0000313" key="1">
    <source>
        <dbReference type="EMBL" id="KAA8566757.1"/>
    </source>
</evidence>
<dbReference type="AlphaFoldDB" id="A0A5M9JDC4"/>
<reference evidence="1 2" key="1">
    <citation type="submission" date="2019-06" db="EMBL/GenBank/DDBJ databases">
        <title>Genome Sequence of the Brown Rot Fungal Pathogen Monilinia fructicola.</title>
        <authorList>
            <person name="De Miccolis Angelini R.M."/>
            <person name="Landi L."/>
            <person name="Abate D."/>
            <person name="Pollastro S."/>
            <person name="Romanazzi G."/>
            <person name="Faretra F."/>
        </authorList>
    </citation>
    <scope>NUCLEOTIDE SEQUENCE [LARGE SCALE GENOMIC DNA]</scope>
    <source>
        <strain evidence="1 2">Mfrc123</strain>
    </source>
</reference>
<dbReference type="EMBL" id="VICG01000011">
    <property type="protein sequence ID" value="KAA8566757.1"/>
    <property type="molecule type" value="Genomic_DNA"/>
</dbReference>
<sequence length="360" mass="40601">MGLIKFSCSIIRFVVSKSDQDSKKLTKARKPKQATNTTKTTNIGGFISLFARSIFKRQFISSKPHQDDEGSTASHSTASIAIPIPSRVSVSRDVSPISIPEPIQPLLDYTPDPAALIIRDNTSNQGWEEAGAELVGSNEYADRGIFLLDLDTADSADQQEIKEKTPEQVLEHILSTEDIPHRRVPRTIPPPGLCIPWGPNNPVPISLRNFTPSDPFLPTEAHDPVGFGDLNGVQQRWVLLEAIYQVPIFYICRDSLAEKHHQQQPNNVMYGFNNFCGDFNCKVDICEHSRPNGRRWMWPGIIYVVSKLQHTRKEGMRRAREKAERYAAAKRAYEQPVDDQHAYVQSAYQQLSHVPIVYVQ</sequence>
<dbReference type="Proteomes" id="UP000322873">
    <property type="component" value="Unassembled WGS sequence"/>
</dbReference>
<keyword evidence="2" id="KW-1185">Reference proteome</keyword>
<dbReference type="VEuPathDB" id="FungiDB:MFRU_054g00520"/>
<organism evidence="1 2">
    <name type="scientific">Monilinia fructicola</name>
    <name type="common">Brown rot fungus</name>
    <name type="synonym">Ciboria fructicola</name>
    <dbReference type="NCBI Taxonomy" id="38448"/>
    <lineage>
        <taxon>Eukaryota</taxon>
        <taxon>Fungi</taxon>
        <taxon>Dikarya</taxon>
        <taxon>Ascomycota</taxon>
        <taxon>Pezizomycotina</taxon>
        <taxon>Leotiomycetes</taxon>
        <taxon>Helotiales</taxon>
        <taxon>Sclerotiniaceae</taxon>
        <taxon>Monilinia</taxon>
    </lineage>
</organism>
<proteinExistence type="predicted"/>
<evidence type="ECO:0000313" key="2">
    <source>
        <dbReference type="Proteomes" id="UP000322873"/>
    </source>
</evidence>
<dbReference type="OrthoDB" id="3549003at2759"/>
<gene>
    <name evidence="1" type="ORF">EYC84_009857</name>
</gene>
<protein>
    <submittedName>
        <fullName evidence="1">Uncharacterized protein</fullName>
    </submittedName>
</protein>